<name>A0ABX5F705_9CHRO</name>
<feature type="domain" description="Response regulatory" evidence="12">
    <location>
        <begin position="57"/>
        <end position="170"/>
    </location>
</feature>
<keyword evidence="3 9" id="KW-0597">Phosphoprotein</keyword>
<evidence type="ECO:0000256" key="6">
    <source>
        <dbReference type="ARBA" id="ARBA00023125"/>
    </source>
</evidence>
<dbReference type="RefSeq" id="WP_106222902.1">
    <property type="nucleotide sequence ID" value="NZ_PVWP01000013.1"/>
</dbReference>
<accession>A0ABX5F705</accession>
<keyword evidence="6 10" id="KW-0238">DNA-binding</keyword>
<reference evidence="14 15" key="2">
    <citation type="submission" date="2018-03" db="EMBL/GenBank/DDBJ databases">
        <title>The ancient ancestry and fast evolution of plastids.</title>
        <authorList>
            <person name="Moore K.R."/>
            <person name="Magnabosco C."/>
            <person name="Momper L."/>
            <person name="Gold D.A."/>
            <person name="Bosak T."/>
            <person name="Fournier G.P."/>
        </authorList>
    </citation>
    <scope>NUCLEOTIDE SEQUENCE [LARGE SCALE GENOMIC DNA]</scope>
    <source>
        <strain evidence="14 15">CCALA 015</strain>
    </source>
</reference>
<feature type="modified residue" description="4-aspartylphosphate" evidence="9">
    <location>
        <position position="106"/>
    </location>
</feature>
<dbReference type="SUPFAM" id="SSF46894">
    <property type="entry name" value="C-terminal effector domain of the bipartite response regulators"/>
    <property type="match status" value="1"/>
</dbReference>
<protein>
    <recommendedName>
        <fullName evidence="2">Probable transcriptional regulator ycf27</fullName>
    </recommendedName>
    <alternativeName>
        <fullName evidence="8">OmpR-like protein</fullName>
    </alternativeName>
</protein>
<dbReference type="GO" id="GO:0003677">
    <property type="term" value="F:DNA binding"/>
    <property type="evidence" value="ECO:0007669"/>
    <property type="project" value="UniProtKB-KW"/>
</dbReference>
<dbReference type="Gene3D" id="6.10.250.690">
    <property type="match status" value="1"/>
</dbReference>
<keyword evidence="5" id="KW-0805">Transcription regulation</keyword>
<evidence type="ECO:0000256" key="1">
    <source>
        <dbReference type="ARBA" id="ARBA00003612"/>
    </source>
</evidence>
<dbReference type="Pfam" id="PF00486">
    <property type="entry name" value="Trans_reg_C"/>
    <property type="match status" value="1"/>
</dbReference>
<keyword evidence="7" id="KW-0804">Transcription</keyword>
<evidence type="ECO:0000256" key="10">
    <source>
        <dbReference type="PROSITE-ProRule" id="PRU01091"/>
    </source>
</evidence>
<dbReference type="CDD" id="cd17574">
    <property type="entry name" value="REC_OmpR"/>
    <property type="match status" value="1"/>
</dbReference>
<keyword evidence="4" id="KW-0902">Two-component regulatory system</keyword>
<reference evidence="14 15" key="1">
    <citation type="submission" date="2018-02" db="EMBL/GenBank/DDBJ databases">
        <authorList>
            <person name="Moore K."/>
            <person name="Momper L."/>
        </authorList>
    </citation>
    <scope>NUCLEOTIDE SEQUENCE [LARGE SCALE GENOMIC DNA]</scope>
    <source>
        <strain evidence="14 15">CCALA 015</strain>
    </source>
</reference>
<dbReference type="PROSITE" id="PS51755">
    <property type="entry name" value="OMPR_PHOB"/>
    <property type="match status" value="1"/>
</dbReference>
<dbReference type="PANTHER" id="PTHR48111:SF65">
    <property type="entry name" value="OMPR SUBFAMILY"/>
    <property type="match status" value="1"/>
</dbReference>
<evidence type="ECO:0000259" key="12">
    <source>
        <dbReference type="PROSITE" id="PS50110"/>
    </source>
</evidence>
<evidence type="ECO:0000259" key="13">
    <source>
        <dbReference type="PROSITE" id="PS51755"/>
    </source>
</evidence>
<sequence length="300" mass="32349">MPTQSIASSASSASSASPASPFTDGADLQESSGGASAVQQPASPPPSDQQPAQPIATLLVVDDEAAVRRVLLMRLQLAGYRVLCAEDGEEALALFHKEQPDLVVLDVMLPKLDGFAVCRRLRAESCVPIIFLSALDAIAERVAGLDLGADDYLPKPFSPKELEARISTILRRMGRGAATSEPRELPTGSGVLRVGDLVVDTNRRQVTREGQRIALTYTEFSLLELLFREPGRVVPRAEILEQLWGYPPRRAADLRVVDVYVARLRGKLEPDPRNPELILTVRGTGYASQRMGEGTLAAAG</sequence>
<feature type="region of interest" description="Disordered" evidence="11">
    <location>
        <begin position="1"/>
        <end position="52"/>
    </location>
</feature>
<evidence type="ECO:0000256" key="7">
    <source>
        <dbReference type="ARBA" id="ARBA00023163"/>
    </source>
</evidence>
<feature type="domain" description="OmpR/PhoB-type" evidence="13">
    <location>
        <begin position="189"/>
        <end position="290"/>
    </location>
</feature>
<gene>
    <name evidence="14" type="ORF">C7B81_15255</name>
</gene>
<dbReference type="InterPro" id="IPR011006">
    <property type="entry name" value="CheY-like_superfamily"/>
</dbReference>
<dbReference type="SMART" id="SM00448">
    <property type="entry name" value="REC"/>
    <property type="match status" value="1"/>
</dbReference>
<dbReference type="PANTHER" id="PTHR48111">
    <property type="entry name" value="REGULATOR OF RPOS"/>
    <property type="match status" value="1"/>
</dbReference>
<dbReference type="PROSITE" id="PS50110">
    <property type="entry name" value="RESPONSE_REGULATORY"/>
    <property type="match status" value="1"/>
</dbReference>
<dbReference type="InterPro" id="IPR001867">
    <property type="entry name" value="OmpR/PhoB-type_DNA-bd"/>
</dbReference>
<dbReference type="SUPFAM" id="SSF52172">
    <property type="entry name" value="CheY-like"/>
    <property type="match status" value="1"/>
</dbReference>
<comment type="caution">
    <text evidence="14">The sequence shown here is derived from an EMBL/GenBank/DDBJ whole genome shotgun (WGS) entry which is preliminary data.</text>
</comment>
<dbReference type="Proteomes" id="UP000238218">
    <property type="component" value="Unassembled WGS sequence"/>
</dbReference>
<feature type="compositionally biased region" description="Low complexity" evidence="11">
    <location>
        <begin position="7"/>
        <end position="21"/>
    </location>
</feature>
<dbReference type="InterPro" id="IPR039420">
    <property type="entry name" value="WalR-like"/>
</dbReference>
<evidence type="ECO:0000313" key="15">
    <source>
        <dbReference type="Proteomes" id="UP000238218"/>
    </source>
</evidence>
<comment type="function">
    <text evidence="1">Probable promoter-specific protein mediating the interaction between DNA and RNA polymerase.</text>
</comment>
<feature type="DNA-binding region" description="OmpR/PhoB-type" evidence="10">
    <location>
        <begin position="189"/>
        <end position="290"/>
    </location>
</feature>
<evidence type="ECO:0000256" key="2">
    <source>
        <dbReference type="ARBA" id="ARBA00015955"/>
    </source>
</evidence>
<dbReference type="Pfam" id="PF00072">
    <property type="entry name" value="Response_reg"/>
    <property type="match status" value="1"/>
</dbReference>
<evidence type="ECO:0000313" key="14">
    <source>
        <dbReference type="EMBL" id="PSB35951.1"/>
    </source>
</evidence>
<dbReference type="NCBIfam" id="NF045944">
    <property type="entry name" value="ResRegRpaBCyano"/>
    <property type="match status" value="1"/>
</dbReference>
<dbReference type="Gene3D" id="3.40.50.2300">
    <property type="match status" value="1"/>
</dbReference>
<dbReference type="SMART" id="SM00862">
    <property type="entry name" value="Trans_reg_C"/>
    <property type="match status" value="1"/>
</dbReference>
<evidence type="ECO:0000256" key="5">
    <source>
        <dbReference type="ARBA" id="ARBA00023015"/>
    </source>
</evidence>
<dbReference type="Gene3D" id="1.10.10.10">
    <property type="entry name" value="Winged helix-like DNA-binding domain superfamily/Winged helix DNA-binding domain"/>
    <property type="match status" value="1"/>
</dbReference>
<organism evidence="14 15">
    <name type="scientific">Aphanothece cf. minutissima CCALA 015</name>
    <dbReference type="NCBI Taxonomy" id="2107695"/>
    <lineage>
        <taxon>Bacteria</taxon>
        <taxon>Bacillati</taxon>
        <taxon>Cyanobacteriota</taxon>
        <taxon>Cyanophyceae</taxon>
        <taxon>Oscillatoriophycideae</taxon>
        <taxon>Chroococcales</taxon>
        <taxon>Aphanothecaceae</taxon>
        <taxon>Aphanothece</taxon>
    </lineage>
</organism>
<dbReference type="EMBL" id="PVWP01000013">
    <property type="protein sequence ID" value="PSB35951.1"/>
    <property type="molecule type" value="Genomic_DNA"/>
</dbReference>
<dbReference type="CDD" id="cd00383">
    <property type="entry name" value="trans_reg_C"/>
    <property type="match status" value="1"/>
</dbReference>
<dbReference type="InterPro" id="IPR016032">
    <property type="entry name" value="Sig_transdc_resp-reg_C-effctor"/>
</dbReference>
<evidence type="ECO:0000256" key="8">
    <source>
        <dbReference type="ARBA" id="ARBA00032623"/>
    </source>
</evidence>
<evidence type="ECO:0000256" key="9">
    <source>
        <dbReference type="PROSITE-ProRule" id="PRU00169"/>
    </source>
</evidence>
<proteinExistence type="predicted"/>
<dbReference type="InterPro" id="IPR001789">
    <property type="entry name" value="Sig_transdc_resp-reg_receiver"/>
</dbReference>
<evidence type="ECO:0000256" key="11">
    <source>
        <dbReference type="SAM" id="MobiDB-lite"/>
    </source>
</evidence>
<evidence type="ECO:0000256" key="4">
    <source>
        <dbReference type="ARBA" id="ARBA00023012"/>
    </source>
</evidence>
<dbReference type="InterPro" id="IPR036388">
    <property type="entry name" value="WH-like_DNA-bd_sf"/>
</dbReference>
<keyword evidence="15" id="KW-1185">Reference proteome</keyword>
<evidence type="ECO:0000256" key="3">
    <source>
        <dbReference type="ARBA" id="ARBA00022553"/>
    </source>
</evidence>